<evidence type="ECO:0000256" key="2">
    <source>
        <dbReference type="SAM" id="Phobius"/>
    </source>
</evidence>
<dbReference type="InterPro" id="IPR040350">
    <property type="entry name" value="TMEM272"/>
</dbReference>
<comment type="caution">
    <text evidence="3">The sequence shown here is derived from an EMBL/GenBank/DDBJ whole genome shotgun (WGS) entry which is preliminary data.</text>
</comment>
<dbReference type="EMBL" id="JAHLQT010004633">
    <property type="protein sequence ID" value="KAG7175820.1"/>
    <property type="molecule type" value="Genomic_DNA"/>
</dbReference>
<feature type="region of interest" description="Disordered" evidence="1">
    <location>
        <begin position="1"/>
        <end position="45"/>
    </location>
</feature>
<feature type="transmembrane region" description="Helical" evidence="2">
    <location>
        <begin position="205"/>
        <end position="224"/>
    </location>
</feature>
<reference evidence="3" key="1">
    <citation type="journal article" date="2021" name="Sci. Adv.">
        <title>The American lobster genome reveals insights on longevity, neural, and immune adaptations.</title>
        <authorList>
            <person name="Polinski J.M."/>
            <person name="Zimin A.V."/>
            <person name="Clark K.F."/>
            <person name="Kohn A.B."/>
            <person name="Sadowski N."/>
            <person name="Timp W."/>
            <person name="Ptitsyn A."/>
            <person name="Khanna P."/>
            <person name="Romanova D.Y."/>
            <person name="Williams P."/>
            <person name="Greenwood S.J."/>
            <person name="Moroz L.L."/>
            <person name="Walt D.R."/>
            <person name="Bodnar A.G."/>
        </authorList>
    </citation>
    <scope>NUCLEOTIDE SEQUENCE</scope>
    <source>
        <strain evidence="3">GMGI-L3</strain>
    </source>
</reference>
<dbReference type="PANTHER" id="PTHR33444">
    <property type="entry name" value="SI:DKEY-19B23.12-RELATED"/>
    <property type="match status" value="1"/>
</dbReference>
<dbReference type="AlphaFoldDB" id="A0A8J5N8I0"/>
<dbReference type="PANTHER" id="PTHR33444:SF2">
    <property type="entry name" value="MARVEL DOMAIN-CONTAINING PROTEIN"/>
    <property type="match status" value="1"/>
</dbReference>
<sequence length="283" mass="31002">MKDIEGSSSAVTTPGDVMTTTSVQLDTPTTPLPPPSPRTITTTDDIPPLYEPLAPLSVSTRISPFEPNIGPPPSYDECHNLNDPPPTYDSLFGRVREVHKTSNGVIDFIKNIIVLFVGTIGCTVMISVTIVIPIFMIIVGSLKMDECPAEPLIPVYLVVGGTFGALKNLLGLQGKLRRPLAEEEGGESSDASTPWHRRIKFTGSINFFLTVWFILGCVWVYRIYEPSYLRDGGGSYCDYTLYQFAFWLVTSVYIAVGLLTSCICCLSAATVVMKHNRLTEAQV</sequence>
<dbReference type="Proteomes" id="UP000747542">
    <property type="component" value="Unassembled WGS sequence"/>
</dbReference>
<keyword evidence="2" id="KW-1133">Transmembrane helix</keyword>
<feature type="transmembrane region" description="Helical" evidence="2">
    <location>
        <begin position="244"/>
        <end position="272"/>
    </location>
</feature>
<keyword evidence="4" id="KW-1185">Reference proteome</keyword>
<organism evidence="3 4">
    <name type="scientific">Homarus americanus</name>
    <name type="common">American lobster</name>
    <dbReference type="NCBI Taxonomy" id="6706"/>
    <lineage>
        <taxon>Eukaryota</taxon>
        <taxon>Metazoa</taxon>
        <taxon>Ecdysozoa</taxon>
        <taxon>Arthropoda</taxon>
        <taxon>Crustacea</taxon>
        <taxon>Multicrustacea</taxon>
        <taxon>Malacostraca</taxon>
        <taxon>Eumalacostraca</taxon>
        <taxon>Eucarida</taxon>
        <taxon>Decapoda</taxon>
        <taxon>Pleocyemata</taxon>
        <taxon>Astacidea</taxon>
        <taxon>Nephropoidea</taxon>
        <taxon>Nephropidae</taxon>
        <taxon>Homarus</taxon>
    </lineage>
</organism>
<accession>A0A8J5N8I0</accession>
<feature type="transmembrane region" description="Helical" evidence="2">
    <location>
        <begin position="112"/>
        <end position="139"/>
    </location>
</feature>
<evidence type="ECO:0000313" key="4">
    <source>
        <dbReference type="Proteomes" id="UP000747542"/>
    </source>
</evidence>
<feature type="transmembrane region" description="Helical" evidence="2">
    <location>
        <begin position="151"/>
        <end position="170"/>
    </location>
</feature>
<name>A0A8J5N8I0_HOMAM</name>
<keyword evidence="2 3" id="KW-0812">Transmembrane</keyword>
<feature type="compositionally biased region" description="Polar residues" evidence="1">
    <location>
        <begin position="1"/>
        <end position="24"/>
    </location>
</feature>
<proteinExistence type="predicted"/>
<evidence type="ECO:0000256" key="1">
    <source>
        <dbReference type="SAM" id="MobiDB-lite"/>
    </source>
</evidence>
<evidence type="ECO:0000313" key="3">
    <source>
        <dbReference type="EMBL" id="KAG7175820.1"/>
    </source>
</evidence>
<protein>
    <submittedName>
        <fullName evidence="3">Transmembrane protein 272-like</fullName>
    </submittedName>
</protein>
<gene>
    <name evidence="3" type="primary">Tmem272-L</name>
    <name evidence="3" type="ORF">Hamer_G009842</name>
</gene>
<keyword evidence="2" id="KW-0472">Membrane</keyword>